<dbReference type="AlphaFoldDB" id="A0A835R4I2"/>
<evidence type="ECO:0000313" key="3">
    <source>
        <dbReference type="Proteomes" id="UP000636800"/>
    </source>
</evidence>
<gene>
    <name evidence="2" type="ORF">HPP92_009590</name>
</gene>
<name>A0A835R4I2_VANPL</name>
<keyword evidence="3" id="KW-1185">Reference proteome</keyword>
<proteinExistence type="predicted"/>
<organism evidence="2 3">
    <name type="scientific">Vanilla planifolia</name>
    <name type="common">Vanilla</name>
    <dbReference type="NCBI Taxonomy" id="51239"/>
    <lineage>
        <taxon>Eukaryota</taxon>
        <taxon>Viridiplantae</taxon>
        <taxon>Streptophyta</taxon>
        <taxon>Embryophyta</taxon>
        <taxon>Tracheophyta</taxon>
        <taxon>Spermatophyta</taxon>
        <taxon>Magnoliopsida</taxon>
        <taxon>Liliopsida</taxon>
        <taxon>Asparagales</taxon>
        <taxon>Orchidaceae</taxon>
        <taxon>Vanilloideae</taxon>
        <taxon>Vanilleae</taxon>
        <taxon>Vanilla</taxon>
    </lineage>
</organism>
<protein>
    <submittedName>
        <fullName evidence="2">Uncharacterized protein</fullName>
    </submittedName>
</protein>
<comment type="caution">
    <text evidence="2">The sequence shown here is derived from an EMBL/GenBank/DDBJ whole genome shotgun (WGS) entry which is preliminary data.</text>
</comment>
<dbReference type="EMBL" id="JADCNL010000004">
    <property type="protein sequence ID" value="KAG0485511.1"/>
    <property type="molecule type" value="Genomic_DNA"/>
</dbReference>
<evidence type="ECO:0000256" key="1">
    <source>
        <dbReference type="SAM" id="MobiDB-lite"/>
    </source>
</evidence>
<evidence type="ECO:0000313" key="2">
    <source>
        <dbReference type="EMBL" id="KAG0485511.1"/>
    </source>
</evidence>
<dbReference type="Proteomes" id="UP000636800">
    <property type="component" value="Unassembled WGS sequence"/>
</dbReference>
<dbReference type="OrthoDB" id="443981at2759"/>
<reference evidence="2 3" key="1">
    <citation type="journal article" date="2020" name="Nat. Food">
        <title>A phased Vanilla planifolia genome enables genetic improvement of flavour and production.</title>
        <authorList>
            <person name="Hasing T."/>
            <person name="Tang H."/>
            <person name="Brym M."/>
            <person name="Khazi F."/>
            <person name="Huang T."/>
            <person name="Chambers A.H."/>
        </authorList>
    </citation>
    <scope>NUCLEOTIDE SEQUENCE [LARGE SCALE GENOMIC DNA]</scope>
    <source>
        <tissue evidence="2">Leaf</tissue>
    </source>
</reference>
<feature type="region of interest" description="Disordered" evidence="1">
    <location>
        <begin position="1"/>
        <end position="23"/>
    </location>
</feature>
<sequence length="95" mass="10044">MSDVEVISNPNGGRPQPPDPRDIAANEWSAMVKGGHHLDQPGRTEIGAGQLRAVARGRHTTAPDGLGIGSDSFAGSLSRRRWSYKTPVTDLKGGV</sequence>
<accession>A0A835R4I2</accession>